<dbReference type="PANTHER" id="PTHR15396:SF1">
    <property type="entry name" value="RIBONUCLEASE P PROTEIN SUBUNIT P40"/>
    <property type="match status" value="1"/>
</dbReference>
<dbReference type="GO" id="GO:0030681">
    <property type="term" value="C:multimeric ribonuclease P complex"/>
    <property type="evidence" value="ECO:0007669"/>
    <property type="project" value="TreeGrafter"/>
</dbReference>
<sequence>MSLHTLPSLYQSQKCFITYGQMGHIDPQQLPTRGKPWTSIAAQGFIHKVDLIVPQSSFQVLHDKLFRDRPQPHFFRVKMALVDVLSGEFFTQYIKTGTTPPFRNILMRSEGKNDVDNTFTLHEGVLNMYLDKETYERAGLPGKPQGPKGNRGEKPRWMVTYNLRSPSMLHGKKGFDRLVYSCKKVFDKEQTWLFFNVAKSAPNPDPLLNFLPQQCIPRTRQSKDLEVEYAPLALPHQVLENLDRTSLEEVATDIYEWLSLIRLESPRVEVHDNIDPYLSQYSAPGSQMLSKEDSTKDTSFLDMALSLCDEFLEDWIREQR</sequence>
<dbReference type="Pfam" id="PF08584">
    <property type="entry name" value="Ribonuc_P_40"/>
    <property type="match status" value="1"/>
</dbReference>
<evidence type="ECO:0000313" key="2">
    <source>
        <dbReference type="Proteomes" id="UP000028045"/>
    </source>
</evidence>
<proteinExistence type="predicted"/>
<dbReference type="GO" id="GO:0001682">
    <property type="term" value="P:tRNA 5'-leader removal"/>
    <property type="evidence" value="ECO:0007669"/>
    <property type="project" value="InterPro"/>
</dbReference>
<dbReference type="GO" id="GO:0000447">
    <property type="term" value="P:endonucleolytic cleavage in ITS1 to separate SSU-rRNA from 5.8S rRNA and LSU-rRNA from tricistronic rRNA transcript (SSU-rRNA, 5.8S rRNA, LSU-rRNA)"/>
    <property type="evidence" value="ECO:0007669"/>
    <property type="project" value="TreeGrafter"/>
</dbReference>
<accession>A0A084AX23</accession>
<protein>
    <submittedName>
        <fullName evidence="1">Uncharacterized protein</fullName>
    </submittedName>
</protein>
<dbReference type="GO" id="GO:0000171">
    <property type="term" value="F:ribonuclease MRP activity"/>
    <property type="evidence" value="ECO:0007669"/>
    <property type="project" value="TreeGrafter"/>
</dbReference>
<dbReference type="GO" id="GO:0004526">
    <property type="term" value="F:ribonuclease P activity"/>
    <property type="evidence" value="ECO:0007669"/>
    <property type="project" value="TreeGrafter"/>
</dbReference>
<dbReference type="OrthoDB" id="63112at2759"/>
<name>A0A084AX23_STACB</name>
<dbReference type="PANTHER" id="PTHR15396">
    <property type="entry name" value="RIBONUCLEASE P PROTEIN SUBUNIT P40"/>
    <property type="match status" value="1"/>
</dbReference>
<reference evidence="1 2" key="1">
    <citation type="journal article" date="2014" name="BMC Genomics">
        <title>Comparative genome sequencing reveals chemotype-specific gene clusters in the toxigenic black mold Stachybotrys.</title>
        <authorList>
            <person name="Semeiks J."/>
            <person name="Borek D."/>
            <person name="Otwinowski Z."/>
            <person name="Grishin N.V."/>
        </authorList>
    </citation>
    <scope>NUCLEOTIDE SEQUENCE [LARGE SCALE GENOMIC DNA]</scope>
    <source>
        <strain evidence="2">CBS 109288 / IBT 7711</strain>
    </source>
</reference>
<dbReference type="HOGENOM" id="CLU_048755_1_0_1"/>
<dbReference type="InterPro" id="IPR013893">
    <property type="entry name" value="RNase_P_Rpp40"/>
</dbReference>
<organism evidence="1 2">
    <name type="scientific">Stachybotrys chartarum (strain CBS 109288 / IBT 7711)</name>
    <name type="common">Toxic black mold</name>
    <name type="synonym">Stilbospora chartarum</name>
    <dbReference type="NCBI Taxonomy" id="1280523"/>
    <lineage>
        <taxon>Eukaryota</taxon>
        <taxon>Fungi</taxon>
        <taxon>Dikarya</taxon>
        <taxon>Ascomycota</taxon>
        <taxon>Pezizomycotina</taxon>
        <taxon>Sordariomycetes</taxon>
        <taxon>Hypocreomycetidae</taxon>
        <taxon>Hypocreales</taxon>
        <taxon>Stachybotryaceae</taxon>
        <taxon>Stachybotrys</taxon>
    </lineage>
</organism>
<gene>
    <name evidence="1" type="ORF">S7711_08993</name>
</gene>
<dbReference type="AlphaFoldDB" id="A0A084AX23"/>
<evidence type="ECO:0000313" key="1">
    <source>
        <dbReference type="EMBL" id="KEY69852.1"/>
    </source>
</evidence>
<dbReference type="Proteomes" id="UP000028045">
    <property type="component" value="Unassembled WGS sequence"/>
</dbReference>
<keyword evidence="2" id="KW-1185">Reference proteome</keyword>
<dbReference type="GO" id="GO:0000172">
    <property type="term" value="C:ribonuclease MRP complex"/>
    <property type="evidence" value="ECO:0007669"/>
    <property type="project" value="TreeGrafter"/>
</dbReference>
<dbReference type="EMBL" id="KL648511">
    <property type="protein sequence ID" value="KEY69852.1"/>
    <property type="molecule type" value="Genomic_DNA"/>
</dbReference>